<gene>
    <name evidence="1" type="ORF">PHYPADRAFT_103270</name>
</gene>
<reference evidence="1" key="1">
    <citation type="journal article" date="2008" name="Science">
        <title>The Physcomitrella genome reveals evolutionary insights into the conquest of land by plants.</title>
        <authorList>
            <person name="Rensing S."/>
            <person name="Lang D."/>
            <person name="Zimmer A."/>
            <person name="Terry A."/>
            <person name="Salamov A."/>
            <person name="Shapiro H."/>
            <person name="Nishiyama T."/>
            <person name="Perroud P.-F."/>
            <person name="Lindquist E."/>
            <person name="Kamisugi Y."/>
            <person name="Tanahashi T."/>
            <person name="Sakakibara K."/>
            <person name="Fujita T."/>
            <person name="Oishi K."/>
            <person name="Shin-I T."/>
            <person name="Kuroki Y."/>
            <person name="Toyoda A."/>
            <person name="Suzuki Y."/>
            <person name="Hashimoto A."/>
            <person name="Yamaguchi K."/>
            <person name="Sugano A."/>
            <person name="Kohara Y."/>
            <person name="Fujiyama A."/>
            <person name="Anterola A."/>
            <person name="Aoki S."/>
            <person name="Ashton N."/>
            <person name="Barbazuk W.B."/>
            <person name="Barker E."/>
            <person name="Bennetzen J."/>
            <person name="Bezanilla M."/>
            <person name="Blankenship R."/>
            <person name="Cho S.H."/>
            <person name="Dutcher S."/>
            <person name="Estelle M."/>
            <person name="Fawcett J.A."/>
            <person name="Gundlach H."/>
            <person name="Hanada K."/>
            <person name="Heyl A."/>
            <person name="Hicks K.A."/>
            <person name="Hugh J."/>
            <person name="Lohr M."/>
            <person name="Mayer K."/>
            <person name="Melkozernov A."/>
            <person name="Murata T."/>
            <person name="Nelson D."/>
            <person name="Pils B."/>
            <person name="Prigge M."/>
            <person name="Reiss B."/>
            <person name="Renner T."/>
            <person name="Rombauts S."/>
            <person name="Rushton P."/>
            <person name="Sanderfoot A."/>
            <person name="Schween G."/>
            <person name="Shiu S.-H."/>
            <person name="Stueber K."/>
            <person name="Theodoulou F.L."/>
            <person name="Tu H."/>
            <person name="Van de Peer Y."/>
            <person name="Verrier P.J."/>
            <person name="Waters E."/>
            <person name="Wood A."/>
            <person name="Yang L."/>
            <person name="Cove D."/>
            <person name="Cuming A."/>
            <person name="Hasebe M."/>
            <person name="Lucas S."/>
            <person name="Mishler D.B."/>
            <person name="Reski R."/>
            <person name="Grigoriev I."/>
            <person name="Quatrano R.S."/>
            <person name="Boore J.L."/>
        </authorList>
    </citation>
    <scope>NUCLEOTIDE SEQUENCE [LARGE SCALE GENOMIC DNA]</scope>
</reference>
<accession>A9U6J0</accession>
<dbReference type="AlphaFoldDB" id="A9U6J0"/>
<dbReference type="EMBL" id="DS546030">
    <property type="protein sequence ID" value="EDQ48713.1"/>
    <property type="molecule type" value="Genomic_DNA"/>
</dbReference>
<sequence length="207" mass="23279">MIPTSGCQQIQSGNVSMDNYPQMADSNMKNVILQKSINATPLKAIVPTTMTPYFTSPTYQQLELFTNATFKDPNEALLLNLTNKMEELAMNLAKDKEKRHKPSNTRPNIQSIAQVVEEKNNEIEESPVHRVEVVQAVHIRSQQKRKRPIQYLNNAKAKGQLDPIMEPSNPSPDMGPLLNIRPESIVHLNEILIMEASISCQAVPFSM</sequence>
<organism>
    <name type="scientific">Physcomitrium patens</name>
    <name type="common">Spreading-leaved earth moss</name>
    <name type="synonym">Physcomitrella patens</name>
    <dbReference type="NCBI Taxonomy" id="3218"/>
    <lineage>
        <taxon>Eukaryota</taxon>
        <taxon>Viridiplantae</taxon>
        <taxon>Streptophyta</taxon>
        <taxon>Embryophyta</taxon>
        <taxon>Bryophyta</taxon>
        <taxon>Bryophytina</taxon>
        <taxon>Bryopsida</taxon>
        <taxon>Funariidae</taxon>
        <taxon>Funariales</taxon>
        <taxon>Funariaceae</taxon>
        <taxon>Physcomitrium</taxon>
    </lineage>
</organism>
<proteinExistence type="predicted"/>
<evidence type="ECO:0000313" key="1">
    <source>
        <dbReference type="EMBL" id="EDQ48713.1"/>
    </source>
</evidence>
<protein>
    <submittedName>
        <fullName evidence="1">Predicted protein</fullName>
    </submittedName>
</protein>
<name>A9U6J0_PHYPA</name>